<dbReference type="SUPFAM" id="SSF81383">
    <property type="entry name" value="F-box domain"/>
    <property type="match status" value="1"/>
</dbReference>
<dbReference type="EMBL" id="JAMSHJ010000003">
    <property type="protein sequence ID" value="KAI5425465.1"/>
    <property type="molecule type" value="Genomic_DNA"/>
</dbReference>
<dbReference type="SMART" id="SM00256">
    <property type="entry name" value="FBOX"/>
    <property type="match status" value="1"/>
</dbReference>
<protein>
    <recommendedName>
        <fullName evidence="1">F-box domain-containing protein</fullName>
    </recommendedName>
</protein>
<dbReference type="CDD" id="cd09917">
    <property type="entry name" value="F-box_SF"/>
    <property type="match status" value="1"/>
</dbReference>
<evidence type="ECO:0000313" key="2">
    <source>
        <dbReference type="EMBL" id="KAI5425465.1"/>
    </source>
</evidence>
<name>A0A9D5B0G0_PEA</name>
<dbReference type="PANTHER" id="PTHR33127:SF5">
    <property type="entry name" value="TRANSMEMBRANE PROTEIN"/>
    <property type="match status" value="1"/>
</dbReference>
<dbReference type="InterPro" id="IPR005174">
    <property type="entry name" value="KIB1-4_b-propeller"/>
</dbReference>
<dbReference type="PANTHER" id="PTHR33127">
    <property type="entry name" value="TRANSMEMBRANE PROTEIN"/>
    <property type="match status" value="1"/>
</dbReference>
<dbReference type="InterPro" id="IPR001810">
    <property type="entry name" value="F-box_dom"/>
</dbReference>
<organism evidence="2 3">
    <name type="scientific">Pisum sativum</name>
    <name type="common">Garden pea</name>
    <name type="synonym">Lathyrus oleraceus</name>
    <dbReference type="NCBI Taxonomy" id="3888"/>
    <lineage>
        <taxon>Eukaryota</taxon>
        <taxon>Viridiplantae</taxon>
        <taxon>Streptophyta</taxon>
        <taxon>Embryophyta</taxon>
        <taxon>Tracheophyta</taxon>
        <taxon>Spermatophyta</taxon>
        <taxon>Magnoliopsida</taxon>
        <taxon>eudicotyledons</taxon>
        <taxon>Gunneridae</taxon>
        <taxon>Pentapetalae</taxon>
        <taxon>rosids</taxon>
        <taxon>fabids</taxon>
        <taxon>Fabales</taxon>
        <taxon>Fabaceae</taxon>
        <taxon>Papilionoideae</taxon>
        <taxon>50 kb inversion clade</taxon>
        <taxon>NPAAA clade</taxon>
        <taxon>Hologalegina</taxon>
        <taxon>IRL clade</taxon>
        <taxon>Fabeae</taxon>
        <taxon>Lathyrus</taxon>
    </lineage>
</organism>
<feature type="domain" description="F-box" evidence="1">
    <location>
        <begin position="53"/>
        <end position="104"/>
    </location>
</feature>
<dbReference type="Pfam" id="PF12937">
    <property type="entry name" value="F-box-like"/>
    <property type="match status" value="1"/>
</dbReference>
<keyword evidence="3" id="KW-1185">Reference proteome</keyword>
<dbReference type="Pfam" id="PF03478">
    <property type="entry name" value="Beta-prop_KIB1-4"/>
    <property type="match status" value="1"/>
</dbReference>
<sequence>MGYAARSSTVSLSTPSTNCVRTMKGKMKKKMKPDKLADSRRAAAEVKSENFELQIWVDLPVELLELIFSRLIVADNIRASVVCKRWNSVASSVRPVNQSPWLMYFPKKDNRYDFYDPVQRKTYSLEFPVLDRCRVVYTKDGWLLVCRKWWPDGRPYFFFNPFTSELIKLPRFNGANIAAFSCAPTSTECVIFTVTNVSSTIVAISTCCPGANKWTTVHLPNHSHFSCCIRTKTVFSNGLFYCLSYEGFLGVFDPVECTWTVLEVPPPRSLKSFIARQGRKGKFMTEHGGNIFVIHMLCPEGPIISKLDQTLMEWKEVRTLDGVTVFASSLSSPSRTYITEIMRNSVYFSKVRIYGKRCISFSLDEHRYYPNRQCHDWIEPEAFENVWIEPPKEFAGWM</sequence>
<gene>
    <name evidence="2" type="ORF">KIW84_031317</name>
</gene>
<dbReference type="AlphaFoldDB" id="A0A9D5B0G0"/>
<evidence type="ECO:0000313" key="3">
    <source>
        <dbReference type="Proteomes" id="UP001058974"/>
    </source>
</evidence>
<dbReference type="SUPFAM" id="SSF117281">
    <property type="entry name" value="Kelch motif"/>
    <property type="match status" value="1"/>
</dbReference>
<reference evidence="2 3" key="1">
    <citation type="journal article" date="2022" name="Nat. Genet.">
        <title>Improved pea reference genome and pan-genome highlight genomic features and evolutionary characteristics.</title>
        <authorList>
            <person name="Yang T."/>
            <person name="Liu R."/>
            <person name="Luo Y."/>
            <person name="Hu S."/>
            <person name="Wang D."/>
            <person name="Wang C."/>
            <person name="Pandey M.K."/>
            <person name="Ge S."/>
            <person name="Xu Q."/>
            <person name="Li N."/>
            <person name="Li G."/>
            <person name="Huang Y."/>
            <person name="Saxena R.K."/>
            <person name="Ji Y."/>
            <person name="Li M."/>
            <person name="Yan X."/>
            <person name="He Y."/>
            <person name="Liu Y."/>
            <person name="Wang X."/>
            <person name="Xiang C."/>
            <person name="Varshney R.K."/>
            <person name="Ding H."/>
            <person name="Gao S."/>
            <person name="Zong X."/>
        </authorList>
    </citation>
    <scope>NUCLEOTIDE SEQUENCE [LARGE SCALE GENOMIC DNA]</scope>
    <source>
        <strain evidence="2 3">cv. Zhongwan 6</strain>
    </source>
</reference>
<dbReference type="InterPro" id="IPR036047">
    <property type="entry name" value="F-box-like_dom_sf"/>
</dbReference>
<dbReference type="Gramene" id="Psat03G0131700-T1">
    <property type="protein sequence ID" value="KAI5425465.1"/>
    <property type="gene ID" value="KIW84_031317"/>
</dbReference>
<dbReference type="PROSITE" id="PS50181">
    <property type="entry name" value="FBOX"/>
    <property type="match status" value="1"/>
</dbReference>
<accession>A0A9D5B0G0</accession>
<dbReference type="Gene3D" id="1.20.1280.50">
    <property type="match status" value="1"/>
</dbReference>
<evidence type="ECO:0000259" key="1">
    <source>
        <dbReference type="PROSITE" id="PS50181"/>
    </source>
</evidence>
<comment type="caution">
    <text evidence="2">The sequence shown here is derived from an EMBL/GenBank/DDBJ whole genome shotgun (WGS) entry which is preliminary data.</text>
</comment>
<dbReference type="Proteomes" id="UP001058974">
    <property type="component" value="Chromosome 3"/>
</dbReference>
<proteinExistence type="predicted"/>
<dbReference type="InterPro" id="IPR015915">
    <property type="entry name" value="Kelch-typ_b-propeller"/>
</dbReference>